<dbReference type="Proteomes" id="UP001189813">
    <property type="component" value="Unassembled WGS sequence"/>
</dbReference>
<proteinExistence type="predicted"/>
<feature type="compositionally biased region" description="Basic and acidic residues" evidence="1">
    <location>
        <begin position="21"/>
        <end position="34"/>
    </location>
</feature>
<organism evidence="2 3">
    <name type="scientific">Ralstonia psammae</name>
    <dbReference type="NCBI Taxonomy" id="3058598"/>
    <lineage>
        <taxon>Bacteria</taxon>
        <taxon>Pseudomonadati</taxon>
        <taxon>Pseudomonadota</taxon>
        <taxon>Betaproteobacteria</taxon>
        <taxon>Burkholderiales</taxon>
        <taxon>Burkholderiaceae</taxon>
        <taxon>Ralstonia</taxon>
    </lineage>
</organism>
<dbReference type="EMBL" id="CATZBU010000001">
    <property type="protein sequence ID" value="CAJ0776611.1"/>
    <property type="molecule type" value="Genomic_DNA"/>
</dbReference>
<protein>
    <submittedName>
        <fullName evidence="2">Uncharacterized protein</fullName>
    </submittedName>
</protein>
<feature type="compositionally biased region" description="Basic and acidic residues" evidence="1">
    <location>
        <begin position="43"/>
        <end position="56"/>
    </location>
</feature>
<reference evidence="2 3" key="1">
    <citation type="submission" date="2023-07" db="EMBL/GenBank/DDBJ databases">
        <authorList>
            <person name="Peeters C."/>
        </authorList>
    </citation>
    <scope>NUCLEOTIDE SEQUENCE [LARGE SCALE GENOMIC DNA]</scope>
    <source>
        <strain evidence="2 3">LMG 19083</strain>
    </source>
</reference>
<feature type="compositionally biased region" description="Polar residues" evidence="1">
    <location>
        <begin position="87"/>
        <end position="99"/>
    </location>
</feature>
<sequence>MKQHTQQPHKADAQSGGKAGGKAEERRSESKKSEPNAQAQQRRGADKARAESDRAARTSMQHGTDPSAKRPMQGPAEDGRAAAQEGQLPQNQQRLGQHQNSRKQP</sequence>
<evidence type="ECO:0000313" key="2">
    <source>
        <dbReference type="EMBL" id="CAJ0776611.1"/>
    </source>
</evidence>
<name>A0ABM9IYM6_9RALS</name>
<accession>A0ABM9IYM6</accession>
<feature type="region of interest" description="Disordered" evidence="1">
    <location>
        <begin position="1"/>
        <end position="105"/>
    </location>
</feature>
<evidence type="ECO:0000256" key="1">
    <source>
        <dbReference type="SAM" id="MobiDB-lite"/>
    </source>
</evidence>
<comment type="caution">
    <text evidence="2">The sequence shown here is derived from an EMBL/GenBank/DDBJ whole genome shotgun (WGS) entry which is preliminary data.</text>
</comment>
<keyword evidence="3" id="KW-1185">Reference proteome</keyword>
<gene>
    <name evidence="2" type="ORF">LMG19083_00181</name>
</gene>
<evidence type="ECO:0000313" key="3">
    <source>
        <dbReference type="Proteomes" id="UP001189813"/>
    </source>
</evidence>